<accession>A0A0G1FT13</accession>
<dbReference type="STRING" id="1618443.UV73_C0003G0088"/>
<organism evidence="1 2">
    <name type="scientific">Candidatus Gottesmanbacteria bacterium GW2011_GWA2_43_14</name>
    <dbReference type="NCBI Taxonomy" id="1618443"/>
    <lineage>
        <taxon>Bacteria</taxon>
        <taxon>Candidatus Gottesmaniibacteriota</taxon>
    </lineage>
</organism>
<sequence length="61" mass="7236">MVKGDFALKKLRHDIKNYLTVIRLNLFLLKKDLPPEKEQFAVKIEEKLELILRDLEKSKKG</sequence>
<evidence type="ECO:0000313" key="2">
    <source>
        <dbReference type="Proteomes" id="UP000034894"/>
    </source>
</evidence>
<gene>
    <name evidence="1" type="ORF">UV73_C0003G0088</name>
</gene>
<dbReference type="EMBL" id="LCFP01000003">
    <property type="protein sequence ID" value="KKS98146.1"/>
    <property type="molecule type" value="Genomic_DNA"/>
</dbReference>
<dbReference type="AlphaFoldDB" id="A0A0G1FT13"/>
<comment type="caution">
    <text evidence="1">The sequence shown here is derived from an EMBL/GenBank/DDBJ whole genome shotgun (WGS) entry which is preliminary data.</text>
</comment>
<reference evidence="1 2" key="1">
    <citation type="journal article" date="2015" name="Nature">
        <title>rRNA introns, odd ribosomes, and small enigmatic genomes across a large radiation of phyla.</title>
        <authorList>
            <person name="Brown C.T."/>
            <person name="Hug L.A."/>
            <person name="Thomas B.C."/>
            <person name="Sharon I."/>
            <person name="Castelle C.J."/>
            <person name="Singh A."/>
            <person name="Wilkins M.J."/>
            <person name="Williams K.H."/>
            <person name="Banfield J.F."/>
        </authorList>
    </citation>
    <scope>NUCLEOTIDE SEQUENCE [LARGE SCALE GENOMIC DNA]</scope>
</reference>
<protein>
    <submittedName>
        <fullName evidence="1">Uncharacterized protein</fullName>
    </submittedName>
</protein>
<evidence type="ECO:0000313" key="1">
    <source>
        <dbReference type="EMBL" id="KKS98146.1"/>
    </source>
</evidence>
<proteinExistence type="predicted"/>
<name>A0A0G1FT13_9BACT</name>
<dbReference type="Proteomes" id="UP000034894">
    <property type="component" value="Unassembled WGS sequence"/>
</dbReference>